<keyword evidence="4" id="KW-1185">Reference proteome</keyword>
<feature type="region of interest" description="Disordered" evidence="1">
    <location>
        <begin position="155"/>
        <end position="178"/>
    </location>
</feature>
<dbReference type="Pfam" id="PF00239">
    <property type="entry name" value="Resolvase"/>
    <property type="match status" value="1"/>
</dbReference>
<dbReference type="Gene3D" id="3.40.50.1390">
    <property type="entry name" value="Resolvase, N-terminal catalytic domain"/>
    <property type="match status" value="1"/>
</dbReference>
<dbReference type="PROSITE" id="PS51737">
    <property type="entry name" value="RECOMBINASE_DNA_BIND"/>
    <property type="match status" value="1"/>
</dbReference>
<sequence>MPTLLPEVPVSFLNTAIYARLSEDRSGESENVRIQVAECQDYAADNSWPVVGTYSDNDIGASKFSKKPRPDYVRLLMAVKSGRVNIILITEVPRLYRRLEELLSLIRMAETTALRRIQTTDGISYDLSTEEGVHAAINAVNNAMLEAARISKRVKRKQQKNAQAGKNHGGKRPYGYESDGVTLRESEAAIVRECAKRYISGETVSDIVLDLNSRGVPAAQGGKWRTENLSRILLKKRYIGVREHNGMEYPAVWPAILTRDQYEQMAARRVAAASRGTRKGKPARRYLLTGVASCGRCGSKMTGAGRTAEKDRAAQRRYRCQAGDGHGGTIGCGQLYRAADPLELLVTEAVLHVFDDPKVAVTLAPPADELTVRALVDEFERRKAKAKSLVTDYANDLLTREEFALAKGIAAAAVEEAREALSEYQDAQTLALVPAEQTIREAWATAGLAWRSAVVALVVERVIVHPATSGRGMWRGYKFNLEYIEIRWKV</sequence>
<dbReference type="Pfam" id="PF07508">
    <property type="entry name" value="Recombinase"/>
    <property type="match status" value="1"/>
</dbReference>
<dbReference type="EMBL" id="AEJB01000406">
    <property type="protein sequence ID" value="ELP65152.1"/>
    <property type="molecule type" value="Genomic_DNA"/>
</dbReference>
<dbReference type="Pfam" id="PF13408">
    <property type="entry name" value="Zn_ribbon_recom"/>
    <property type="match status" value="1"/>
</dbReference>
<dbReference type="STRING" id="85558.T45_02910"/>
<evidence type="ECO:0000313" key="3">
    <source>
        <dbReference type="EMBL" id="ELP65152.1"/>
    </source>
</evidence>
<gene>
    <name evidence="3" type="ORF">STRTUCAR8_01315</name>
</gene>
<proteinExistence type="predicted"/>
<dbReference type="CDD" id="cd00338">
    <property type="entry name" value="Ser_Recombinase"/>
    <property type="match status" value="1"/>
</dbReference>
<dbReference type="Proteomes" id="UP000010931">
    <property type="component" value="Unassembled WGS sequence"/>
</dbReference>
<dbReference type="InterPro" id="IPR036162">
    <property type="entry name" value="Resolvase-like_N_sf"/>
</dbReference>
<dbReference type="InterPro" id="IPR025827">
    <property type="entry name" value="Zn_ribbon_recom_dom"/>
</dbReference>
<dbReference type="PANTHER" id="PTHR30461:SF23">
    <property type="entry name" value="DNA RECOMBINASE-RELATED"/>
    <property type="match status" value="1"/>
</dbReference>
<dbReference type="InterPro" id="IPR011109">
    <property type="entry name" value="DNA_bind_recombinase_dom"/>
</dbReference>
<dbReference type="SUPFAM" id="SSF53041">
    <property type="entry name" value="Resolvase-like"/>
    <property type="match status" value="1"/>
</dbReference>
<dbReference type="GO" id="GO:0003677">
    <property type="term" value="F:DNA binding"/>
    <property type="evidence" value="ECO:0007669"/>
    <property type="project" value="InterPro"/>
</dbReference>
<reference evidence="3 4" key="1">
    <citation type="journal article" date="2011" name="Plasmid">
        <title>Streptomyces turgidiscabies Car8 contains a modular pathogenicity island that shares virulence genes with other actinobacterial plant pathogens.</title>
        <authorList>
            <person name="Huguet-Tapia J.C."/>
            <person name="Badger J.H."/>
            <person name="Loria R."/>
            <person name="Pettis G.S."/>
        </authorList>
    </citation>
    <scope>NUCLEOTIDE SEQUENCE [LARGE SCALE GENOMIC DNA]</scope>
    <source>
        <strain evidence="3 4">Car8</strain>
    </source>
</reference>
<dbReference type="PATRIC" id="fig|698760.3.peg.6018"/>
<evidence type="ECO:0000256" key="1">
    <source>
        <dbReference type="SAM" id="MobiDB-lite"/>
    </source>
</evidence>
<name>L7F1J5_STRT8</name>
<protein>
    <submittedName>
        <fullName evidence="3">Resolvase, N-terminal domain protein</fullName>
    </submittedName>
</protein>
<feature type="domain" description="Recombinase" evidence="2">
    <location>
        <begin position="173"/>
        <end position="275"/>
    </location>
</feature>
<dbReference type="SMART" id="SM00857">
    <property type="entry name" value="Resolvase"/>
    <property type="match status" value="1"/>
</dbReference>
<dbReference type="GeneID" id="97401877"/>
<dbReference type="Gene3D" id="3.90.1750.20">
    <property type="entry name" value="Putative Large Serine Recombinase, Chain B, Domain 2"/>
    <property type="match status" value="1"/>
</dbReference>
<dbReference type="InterPro" id="IPR050639">
    <property type="entry name" value="SSR_resolvase"/>
</dbReference>
<dbReference type="PANTHER" id="PTHR30461">
    <property type="entry name" value="DNA-INVERTASE FROM LAMBDOID PROPHAGE"/>
    <property type="match status" value="1"/>
</dbReference>
<organism evidence="3 4">
    <name type="scientific">Streptomyces turgidiscabies (strain Car8)</name>
    <dbReference type="NCBI Taxonomy" id="698760"/>
    <lineage>
        <taxon>Bacteria</taxon>
        <taxon>Bacillati</taxon>
        <taxon>Actinomycetota</taxon>
        <taxon>Actinomycetes</taxon>
        <taxon>Kitasatosporales</taxon>
        <taxon>Streptomycetaceae</taxon>
        <taxon>Streptomyces</taxon>
    </lineage>
</organism>
<dbReference type="InterPro" id="IPR006119">
    <property type="entry name" value="Resolv_N"/>
</dbReference>
<accession>L7F1J5</accession>
<dbReference type="InterPro" id="IPR038109">
    <property type="entry name" value="DNA_bind_recomb_sf"/>
</dbReference>
<dbReference type="AlphaFoldDB" id="L7F1J5"/>
<comment type="caution">
    <text evidence="3">The sequence shown here is derived from an EMBL/GenBank/DDBJ whole genome shotgun (WGS) entry which is preliminary data.</text>
</comment>
<dbReference type="RefSeq" id="WP_006379767.1">
    <property type="nucleotide sequence ID" value="NZ_AEJB01000406.1"/>
</dbReference>
<dbReference type="GO" id="GO:0000150">
    <property type="term" value="F:DNA strand exchange activity"/>
    <property type="evidence" value="ECO:0007669"/>
    <property type="project" value="InterPro"/>
</dbReference>
<evidence type="ECO:0000313" key="4">
    <source>
        <dbReference type="Proteomes" id="UP000010931"/>
    </source>
</evidence>
<evidence type="ECO:0000259" key="2">
    <source>
        <dbReference type="PROSITE" id="PS51737"/>
    </source>
</evidence>